<feature type="binding site" evidence="14 15">
    <location>
        <position position="107"/>
    </location>
    <ligand>
        <name>a divalent metal cation</name>
        <dbReference type="ChEBI" id="CHEBI:60240"/>
    </ligand>
</feature>
<evidence type="ECO:0000256" key="15">
    <source>
        <dbReference type="PROSITE-ProRule" id="PRU01319"/>
    </source>
</evidence>
<keyword evidence="10 14" id="KW-0479">Metal-binding</keyword>
<evidence type="ECO:0000256" key="12">
    <source>
        <dbReference type="ARBA" id="ARBA00022801"/>
    </source>
</evidence>
<evidence type="ECO:0000313" key="18">
    <source>
        <dbReference type="EMBL" id="PZN69293.1"/>
    </source>
</evidence>
<accession>A0A2W4QAJ4</accession>
<dbReference type="NCBIfam" id="NF000596">
    <property type="entry name" value="PRK00015.1-4"/>
    <property type="match status" value="1"/>
</dbReference>
<reference evidence="18 19" key="1">
    <citation type="journal article" date="2018" name="Aquat. Microb. Ecol.">
        <title>Gammaproteobacterial methanotrophs dominate.</title>
        <authorList>
            <person name="Rissanen A.J."/>
            <person name="Saarenheimo J."/>
            <person name="Tiirola M."/>
            <person name="Peura S."/>
            <person name="Aalto S.L."/>
            <person name="Karvinen A."/>
            <person name="Nykanen H."/>
        </authorList>
    </citation>
    <scope>NUCLEOTIDE SEQUENCE [LARGE SCALE GENOMIC DNA]</scope>
    <source>
        <strain evidence="18">AMbin10</strain>
    </source>
</reference>
<organism evidence="18 19">
    <name type="scientific">Candidatus Methylumidiphilus alinenensis</name>
    <dbReference type="NCBI Taxonomy" id="2202197"/>
    <lineage>
        <taxon>Bacteria</taxon>
        <taxon>Pseudomonadati</taxon>
        <taxon>Pseudomonadota</taxon>
        <taxon>Gammaproteobacteria</taxon>
        <taxon>Methylococcales</taxon>
        <taxon>Candidatus Methylumidiphilus</taxon>
    </lineage>
</organism>
<evidence type="ECO:0000256" key="6">
    <source>
        <dbReference type="ARBA" id="ARBA00012180"/>
    </source>
</evidence>
<comment type="cofactor">
    <cofactor evidence="2">
        <name>Mg(2+)</name>
        <dbReference type="ChEBI" id="CHEBI:18420"/>
    </cofactor>
</comment>
<evidence type="ECO:0000256" key="8">
    <source>
        <dbReference type="ARBA" id="ARBA00022490"/>
    </source>
</evidence>
<dbReference type="InterPro" id="IPR024567">
    <property type="entry name" value="RNase_HII/HIII_dom"/>
</dbReference>
<dbReference type="PANTHER" id="PTHR10954">
    <property type="entry name" value="RIBONUCLEASE H2 SUBUNIT A"/>
    <property type="match status" value="1"/>
</dbReference>
<comment type="cofactor">
    <cofactor evidence="14 15">
        <name>Mn(2+)</name>
        <dbReference type="ChEBI" id="CHEBI:29035"/>
    </cofactor>
    <cofactor evidence="14 15">
        <name>Mg(2+)</name>
        <dbReference type="ChEBI" id="CHEBI:18420"/>
    </cofactor>
    <text evidence="14 15">Manganese or magnesium. Binds 1 divalent metal ion per monomer in the absence of substrate. May bind a second metal ion after substrate binding.</text>
</comment>
<dbReference type="InterPro" id="IPR036397">
    <property type="entry name" value="RNaseH_sf"/>
</dbReference>
<dbReference type="GO" id="GO:0030145">
    <property type="term" value="F:manganese ion binding"/>
    <property type="evidence" value="ECO:0007669"/>
    <property type="project" value="UniProtKB-UniRule"/>
</dbReference>
<evidence type="ECO:0000256" key="16">
    <source>
        <dbReference type="RuleBase" id="RU003515"/>
    </source>
</evidence>
<dbReference type="PANTHER" id="PTHR10954:SF18">
    <property type="entry name" value="RIBONUCLEASE HII"/>
    <property type="match status" value="1"/>
</dbReference>
<dbReference type="GO" id="GO:0032299">
    <property type="term" value="C:ribonuclease H2 complex"/>
    <property type="evidence" value="ECO:0007669"/>
    <property type="project" value="TreeGrafter"/>
</dbReference>
<dbReference type="EC" id="3.1.26.4" evidence="6 14"/>
<proteinExistence type="inferred from homology"/>
<evidence type="ECO:0000256" key="9">
    <source>
        <dbReference type="ARBA" id="ARBA00022722"/>
    </source>
</evidence>
<dbReference type="Pfam" id="PF01351">
    <property type="entry name" value="RNase_HII"/>
    <property type="match status" value="1"/>
</dbReference>
<dbReference type="GO" id="GO:0004523">
    <property type="term" value="F:RNA-DNA hybrid ribonuclease activity"/>
    <property type="evidence" value="ECO:0007669"/>
    <property type="project" value="UniProtKB-UniRule"/>
</dbReference>
<dbReference type="HAMAP" id="MF_00052_B">
    <property type="entry name" value="RNase_HII_B"/>
    <property type="match status" value="1"/>
</dbReference>
<dbReference type="EMBL" id="QJPH01000581">
    <property type="protein sequence ID" value="PZN69293.1"/>
    <property type="molecule type" value="Genomic_DNA"/>
</dbReference>
<evidence type="ECO:0000256" key="10">
    <source>
        <dbReference type="ARBA" id="ARBA00022723"/>
    </source>
</evidence>
<comment type="caution">
    <text evidence="18">The sequence shown here is derived from an EMBL/GenBank/DDBJ whole genome shotgun (WGS) entry which is preliminary data.</text>
</comment>
<dbReference type="CDD" id="cd07182">
    <property type="entry name" value="RNase_HII_bacteria_HII_like"/>
    <property type="match status" value="1"/>
</dbReference>
<keyword evidence="13 14" id="KW-0464">Manganese</keyword>
<dbReference type="NCBIfam" id="NF000595">
    <property type="entry name" value="PRK00015.1-3"/>
    <property type="match status" value="1"/>
</dbReference>
<dbReference type="GO" id="GO:0043137">
    <property type="term" value="P:DNA replication, removal of RNA primer"/>
    <property type="evidence" value="ECO:0007669"/>
    <property type="project" value="TreeGrafter"/>
</dbReference>
<dbReference type="InterPro" id="IPR012337">
    <property type="entry name" value="RNaseH-like_sf"/>
</dbReference>
<feature type="domain" description="RNase H type-2" evidence="17">
    <location>
        <begin position="9"/>
        <end position="198"/>
    </location>
</feature>
<dbReference type="InterPro" id="IPR001352">
    <property type="entry name" value="RNase_HII/HIII"/>
</dbReference>
<comment type="subcellular location">
    <subcellularLocation>
        <location evidence="4 14">Cytoplasm</location>
    </subcellularLocation>
</comment>
<dbReference type="AlphaFoldDB" id="A0A2W4QAJ4"/>
<gene>
    <name evidence="14" type="primary">rnhB</name>
    <name evidence="18" type="ORF">DM484_29985</name>
</gene>
<name>A0A2W4QAJ4_9GAMM</name>
<evidence type="ECO:0000256" key="2">
    <source>
        <dbReference type="ARBA" id="ARBA00001946"/>
    </source>
</evidence>
<comment type="function">
    <text evidence="3 14 16">Endonuclease that specifically degrades the RNA of RNA-DNA hybrids.</text>
</comment>
<keyword evidence="12 14" id="KW-0378">Hydrolase</keyword>
<evidence type="ECO:0000256" key="3">
    <source>
        <dbReference type="ARBA" id="ARBA00004065"/>
    </source>
</evidence>
<feature type="binding site" evidence="14 15">
    <location>
        <position position="15"/>
    </location>
    <ligand>
        <name>a divalent metal cation</name>
        <dbReference type="ChEBI" id="CHEBI:60240"/>
    </ligand>
</feature>
<dbReference type="GO" id="GO:0005737">
    <property type="term" value="C:cytoplasm"/>
    <property type="evidence" value="ECO:0007669"/>
    <property type="project" value="UniProtKB-SubCell"/>
</dbReference>
<protein>
    <recommendedName>
        <fullName evidence="7 14">Ribonuclease HII</fullName>
        <shortName evidence="14">RNase HII</shortName>
        <ecNumber evidence="6 14">3.1.26.4</ecNumber>
    </recommendedName>
</protein>
<keyword evidence="8 14" id="KW-0963">Cytoplasm</keyword>
<dbReference type="SUPFAM" id="SSF53098">
    <property type="entry name" value="Ribonuclease H-like"/>
    <property type="match status" value="1"/>
</dbReference>
<dbReference type="Gene3D" id="3.30.420.10">
    <property type="entry name" value="Ribonuclease H-like superfamily/Ribonuclease H"/>
    <property type="match status" value="1"/>
</dbReference>
<evidence type="ECO:0000256" key="11">
    <source>
        <dbReference type="ARBA" id="ARBA00022759"/>
    </source>
</evidence>
<evidence type="ECO:0000256" key="1">
    <source>
        <dbReference type="ARBA" id="ARBA00000077"/>
    </source>
</evidence>
<evidence type="ECO:0000259" key="17">
    <source>
        <dbReference type="PROSITE" id="PS51975"/>
    </source>
</evidence>
<evidence type="ECO:0000313" key="19">
    <source>
        <dbReference type="Proteomes" id="UP000249396"/>
    </source>
</evidence>
<dbReference type="GO" id="GO:0003723">
    <property type="term" value="F:RNA binding"/>
    <property type="evidence" value="ECO:0007669"/>
    <property type="project" value="UniProtKB-UniRule"/>
</dbReference>
<dbReference type="GO" id="GO:0006298">
    <property type="term" value="P:mismatch repair"/>
    <property type="evidence" value="ECO:0007669"/>
    <property type="project" value="TreeGrafter"/>
</dbReference>
<evidence type="ECO:0000256" key="13">
    <source>
        <dbReference type="ARBA" id="ARBA00023211"/>
    </source>
</evidence>
<evidence type="ECO:0000256" key="7">
    <source>
        <dbReference type="ARBA" id="ARBA00019179"/>
    </source>
</evidence>
<dbReference type="Proteomes" id="UP000249396">
    <property type="component" value="Unassembled WGS sequence"/>
</dbReference>
<keyword evidence="9 14" id="KW-0540">Nuclease</keyword>
<sequence>MPSVAFDIPLIAGMDEVGRGCIAGSVVAAIVILQPDIEIEGLDDSKQLSPMRRESLSLQIKQSSLAWAVGRAEPGEIDRINILQATLLAMRRAYDSLPVRPDWVKVDGNRYPRIPCRGEAIVGGDSTVPEISAASILAKVFRDSEMAILDALYPGYRFADHKGYPTLAHKAKLKELGATPIHRLSFAPVSKILPIGNKK</sequence>
<evidence type="ECO:0000256" key="4">
    <source>
        <dbReference type="ARBA" id="ARBA00004496"/>
    </source>
</evidence>
<comment type="similarity">
    <text evidence="5 14 16">Belongs to the RNase HII family.</text>
</comment>
<feature type="binding site" evidence="14 15">
    <location>
        <position position="16"/>
    </location>
    <ligand>
        <name>a divalent metal cation</name>
        <dbReference type="ChEBI" id="CHEBI:60240"/>
    </ligand>
</feature>
<keyword evidence="11 14" id="KW-0255">Endonuclease</keyword>
<dbReference type="PROSITE" id="PS51975">
    <property type="entry name" value="RNASE_H_2"/>
    <property type="match status" value="1"/>
</dbReference>
<evidence type="ECO:0000256" key="14">
    <source>
        <dbReference type="HAMAP-Rule" id="MF_00052"/>
    </source>
</evidence>
<dbReference type="FunFam" id="3.30.420.10:FF:000006">
    <property type="entry name" value="Ribonuclease HII"/>
    <property type="match status" value="1"/>
</dbReference>
<dbReference type="InterPro" id="IPR022898">
    <property type="entry name" value="RNase_HII"/>
</dbReference>
<evidence type="ECO:0000256" key="5">
    <source>
        <dbReference type="ARBA" id="ARBA00007383"/>
    </source>
</evidence>
<comment type="catalytic activity">
    <reaction evidence="1 14 15 16">
        <text>Endonucleolytic cleavage to 5'-phosphomonoester.</text>
        <dbReference type="EC" id="3.1.26.4"/>
    </reaction>
</comment>